<evidence type="ECO:0000313" key="1">
    <source>
        <dbReference type="EMBL" id="ORY40969.1"/>
    </source>
</evidence>
<protein>
    <submittedName>
        <fullName evidence="1">Uncharacterized protein</fullName>
    </submittedName>
</protein>
<reference evidence="1 2" key="1">
    <citation type="submission" date="2016-07" db="EMBL/GenBank/DDBJ databases">
        <title>Pervasive Adenine N6-methylation of Active Genes in Fungi.</title>
        <authorList>
            <consortium name="DOE Joint Genome Institute"/>
            <person name="Mondo S.J."/>
            <person name="Dannebaum R.O."/>
            <person name="Kuo R.C."/>
            <person name="Labutti K."/>
            <person name="Haridas S."/>
            <person name="Kuo A."/>
            <person name="Salamov A."/>
            <person name="Ahrendt S.R."/>
            <person name="Lipzen A."/>
            <person name="Sullivan W."/>
            <person name="Andreopoulos W.B."/>
            <person name="Clum A."/>
            <person name="Lindquist E."/>
            <person name="Daum C."/>
            <person name="Ramamoorthy G.K."/>
            <person name="Gryganskyi A."/>
            <person name="Culley D."/>
            <person name="Magnuson J.K."/>
            <person name="James T.Y."/>
            <person name="O'Malley M.A."/>
            <person name="Stajich J.E."/>
            <person name="Spatafora J.W."/>
            <person name="Visel A."/>
            <person name="Grigoriev I.V."/>
        </authorList>
    </citation>
    <scope>NUCLEOTIDE SEQUENCE [LARGE SCALE GENOMIC DNA]</scope>
    <source>
        <strain evidence="1 2">JEL800</strain>
    </source>
</reference>
<organism evidence="1 2">
    <name type="scientific">Rhizoclosmatium globosum</name>
    <dbReference type="NCBI Taxonomy" id="329046"/>
    <lineage>
        <taxon>Eukaryota</taxon>
        <taxon>Fungi</taxon>
        <taxon>Fungi incertae sedis</taxon>
        <taxon>Chytridiomycota</taxon>
        <taxon>Chytridiomycota incertae sedis</taxon>
        <taxon>Chytridiomycetes</taxon>
        <taxon>Chytridiales</taxon>
        <taxon>Chytriomycetaceae</taxon>
        <taxon>Rhizoclosmatium</taxon>
    </lineage>
</organism>
<name>A0A1Y2C1S9_9FUNG</name>
<gene>
    <name evidence="1" type="ORF">BCR33DRAFT_350306</name>
</gene>
<comment type="caution">
    <text evidence="1">The sequence shown here is derived from an EMBL/GenBank/DDBJ whole genome shotgun (WGS) entry which is preliminary data.</text>
</comment>
<proteinExistence type="predicted"/>
<keyword evidence="2" id="KW-1185">Reference proteome</keyword>
<dbReference type="EMBL" id="MCGO01000033">
    <property type="protein sequence ID" value="ORY40969.1"/>
    <property type="molecule type" value="Genomic_DNA"/>
</dbReference>
<dbReference type="AlphaFoldDB" id="A0A1Y2C1S9"/>
<accession>A0A1Y2C1S9</accession>
<dbReference type="Proteomes" id="UP000193642">
    <property type="component" value="Unassembled WGS sequence"/>
</dbReference>
<sequence length="149" mass="16416">MLGRHETTRSNEGNAALEEEAIDAHHSDSFNDFISEYADVLDVGMHGTEATCDSDFKDDLNALLGIRNDGHEIQFISGNPVGSHFGNSQRLDETMEQNEDEVLGIGSTTFDDISAESSVSYECFSCGGTFAQYDVRVFQLLLWNPLDPT</sequence>
<evidence type="ECO:0000313" key="2">
    <source>
        <dbReference type="Proteomes" id="UP000193642"/>
    </source>
</evidence>